<dbReference type="SUPFAM" id="SSF81606">
    <property type="entry name" value="PP2C-like"/>
    <property type="match status" value="1"/>
</dbReference>
<evidence type="ECO:0000256" key="5">
    <source>
        <dbReference type="ARBA" id="ARBA00022527"/>
    </source>
</evidence>
<evidence type="ECO:0000256" key="15">
    <source>
        <dbReference type="ARBA" id="ARBA00022989"/>
    </source>
</evidence>
<feature type="transmembrane region" description="Helical" evidence="20">
    <location>
        <begin position="1264"/>
        <end position="1285"/>
    </location>
</feature>
<dbReference type="GO" id="GO:0016020">
    <property type="term" value="C:membrane"/>
    <property type="evidence" value="ECO:0007669"/>
    <property type="project" value="UniProtKB-SubCell"/>
</dbReference>
<dbReference type="Gene3D" id="1.10.510.10">
    <property type="entry name" value="Transferase(Phosphotransferase) domain 1"/>
    <property type="match status" value="1"/>
</dbReference>
<keyword evidence="14 18" id="KW-0904">Protein phosphatase</keyword>
<comment type="subcellular location">
    <subcellularLocation>
        <location evidence="3">Membrane</location>
        <topology evidence="3">Multi-pass membrane protein</topology>
    </subcellularLocation>
</comment>
<keyword evidence="13" id="KW-0460">Magnesium</keyword>
<evidence type="ECO:0000256" key="7">
    <source>
        <dbReference type="ARBA" id="ARBA00022692"/>
    </source>
</evidence>
<evidence type="ECO:0000313" key="23">
    <source>
        <dbReference type="EMBL" id="CEF98680.1"/>
    </source>
</evidence>
<feature type="domain" description="PPM-type phosphatase" evidence="22">
    <location>
        <begin position="892"/>
        <end position="1196"/>
    </location>
</feature>
<keyword evidence="8" id="KW-0479">Metal-binding</keyword>
<evidence type="ECO:0000256" key="19">
    <source>
        <dbReference type="SAM" id="MobiDB-lite"/>
    </source>
</evidence>
<evidence type="ECO:0000256" key="6">
    <source>
        <dbReference type="ARBA" id="ARBA00022679"/>
    </source>
</evidence>
<dbReference type="PROSITE" id="PS51746">
    <property type="entry name" value="PPM_2"/>
    <property type="match status" value="1"/>
</dbReference>
<evidence type="ECO:0000313" key="24">
    <source>
        <dbReference type="Proteomes" id="UP000009170"/>
    </source>
</evidence>
<dbReference type="Pfam" id="PF01925">
    <property type="entry name" value="TauE"/>
    <property type="match status" value="1"/>
</dbReference>
<evidence type="ECO:0000256" key="18">
    <source>
        <dbReference type="RuleBase" id="RU003465"/>
    </source>
</evidence>
<keyword evidence="5" id="KW-0723">Serine/threonine-protein kinase</keyword>
<keyword evidence="10 23" id="KW-0418">Kinase</keyword>
<dbReference type="SMART" id="SM00220">
    <property type="entry name" value="S_TKc"/>
    <property type="match status" value="1"/>
</dbReference>
<dbReference type="InterPro" id="IPR036457">
    <property type="entry name" value="PPM-type-like_dom_sf"/>
</dbReference>
<keyword evidence="6" id="KW-0808">Transferase</keyword>
<accession>A0A090M369</accession>
<dbReference type="Gene3D" id="3.60.40.10">
    <property type="entry name" value="PPM-type phosphatase domain"/>
    <property type="match status" value="1"/>
</dbReference>
<dbReference type="PROSITE" id="PS50011">
    <property type="entry name" value="PROTEIN_KINASE_DOM"/>
    <property type="match status" value="1"/>
</dbReference>
<feature type="transmembrane region" description="Helical" evidence="20">
    <location>
        <begin position="1326"/>
        <end position="1345"/>
    </location>
</feature>
<dbReference type="CDD" id="cd05117">
    <property type="entry name" value="STKc_CAMK"/>
    <property type="match status" value="1"/>
</dbReference>
<dbReference type="Pfam" id="PF00069">
    <property type="entry name" value="Pkinase"/>
    <property type="match status" value="1"/>
</dbReference>
<keyword evidence="12" id="KW-0067">ATP-binding</keyword>
<evidence type="ECO:0000256" key="4">
    <source>
        <dbReference type="ARBA" id="ARBA00013081"/>
    </source>
</evidence>
<dbReference type="SUPFAM" id="SSF52540">
    <property type="entry name" value="P-loop containing nucleoside triphosphate hydrolases"/>
    <property type="match status" value="1"/>
</dbReference>
<dbReference type="PROSITE" id="PS00108">
    <property type="entry name" value="PROTEIN_KINASE_ST"/>
    <property type="match status" value="1"/>
</dbReference>
<dbReference type="InterPro" id="IPR027417">
    <property type="entry name" value="P-loop_NTPase"/>
</dbReference>
<feature type="transmembrane region" description="Helical" evidence="20">
    <location>
        <begin position="7"/>
        <end position="36"/>
    </location>
</feature>
<evidence type="ECO:0000256" key="2">
    <source>
        <dbReference type="ARBA" id="ARBA00001946"/>
    </source>
</evidence>
<keyword evidence="17" id="KW-0464">Manganese</keyword>
<dbReference type="RefSeq" id="XP_003080303.2">
    <property type="nucleotide sequence ID" value="XM_003080255.2"/>
</dbReference>
<reference evidence="24" key="1">
    <citation type="journal article" date="2006" name="Proc. Natl. Acad. Sci. U.S.A.">
        <title>Genome analysis of the smallest free-living eukaryote Ostreococcus tauri unveils many unique features.</title>
        <authorList>
            <person name="Derelle E."/>
            <person name="Ferraz C."/>
            <person name="Rombauts S."/>
            <person name="Rouze P."/>
            <person name="Worden A.Z."/>
            <person name="Robbens S."/>
            <person name="Partensky F."/>
            <person name="Degroeve S."/>
            <person name="Echeynie S."/>
            <person name="Cooke R."/>
            <person name="Saeys Y."/>
            <person name="Wuyts J."/>
            <person name="Jabbari K."/>
            <person name="Bowler C."/>
            <person name="Panaud O."/>
            <person name="Piegu B."/>
            <person name="Ball S.G."/>
            <person name="Ral J.-P."/>
            <person name="Bouget F.-Y."/>
            <person name="Piganeau G."/>
            <person name="De Baets B."/>
            <person name="Picard A."/>
            <person name="Delseny M."/>
            <person name="Demaille J."/>
            <person name="Van de Peer Y."/>
            <person name="Moreau H."/>
        </authorList>
    </citation>
    <scope>NUCLEOTIDE SEQUENCE [LARGE SCALE GENOMIC DNA]</scope>
    <source>
        <strain evidence="24">OTTH 0595 / CCAP 157/2 / RCC745</strain>
    </source>
</reference>
<comment type="cofactor">
    <cofactor evidence="1">
        <name>Mn(2+)</name>
        <dbReference type="ChEBI" id="CHEBI:29035"/>
    </cofactor>
</comment>
<evidence type="ECO:0000256" key="8">
    <source>
        <dbReference type="ARBA" id="ARBA00022723"/>
    </source>
</evidence>
<evidence type="ECO:0000256" key="17">
    <source>
        <dbReference type="ARBA" id="ARBA00023211"/>
    </source>
</evidence>
<keyword evidence="11 18" id="KW-0378">Hydrolase</keyword>
<dbReference type="Pfam" id="PF00481">
    <property type="entry name" value="PP2C"/>
    <property type="match status" value="1"/>
</dbReference>
<proteinExistence type="inferred from homology"/>
<keyword evidence="9" id="KW-0547">Nucleotide-binding</keyword>
<gene>
    <name evidence="23" type="ORF">OT_ostta07g01910</name>
</gene>
<evidence type="ECO:0000256" key="12">
    <source>
        <dbReference type="ARBA" id="ARBA00022840"/>
    </source>
</evidence>
<dbReference type="SMART" id="SM00332">
    <property type="entry name" value="PP2Cc"/>
    <property type="match status" value="1"/>
</dbReference>
<evidence type="ECO:0000256" key="20">
    <source>
        <dbReference type="SAM" id="Phobius"/>
    </source>
</evidence>
<evidence type="ECO:0000256" key="14">
    <source>
        <dbReference type="ARBA" id="ARBA00022912"/>
    </source>
</evidence>
<dbReference type="CDD" id="cd00143">
    <property type="entry name" value="PP2Cc"/>
    <property type="match status" value="1"/>
</dbReference>
<dbReference type="PANTHER" id="PTHR24347">
    <property type="entry name" value="SERINE/THREONINE-PROTEIN KINASE"/>
    <property type="match status" value="1"/>
</dbReference>
<evidence type="ECO:0000256" key="10">
    <source>
        <dbReference type="ARBA" id="ARBA00022777"/>
    </source>
</evidence>
<evidence type="ECO:0000256" key="9">
    <source>
        <dbReference type="ARBA" id="ARBA00022741"/>
    </source>
</evidence>
<evidence type="ECO:0000256" key="1">
    <source>
        <dbReference type="ARBA" id="ARBA00001936"/>
    </source>
</evidence>
<dbReference type="GO" id="GO:0004722">
    <property type="term" value="F:protein serine/threonine phosphatase activity"/>
    <property type="evidence" value="ECO:0007669"/>
    <property type="project" value="UniProtKB-EC"/>
</dbReference>
<dbReference type="EMBL" id="CAID01000007">
    <property type="protein sequence ID" value="CEF98680.1"/>
    <property type="molecule type" value="Genomic_DNA"/>
</dbReference>
<dbReference type="InterPro" id="IPR000222">
    <property type="entry name" value="PP2C_BS"/>
</dbReference>
<keyword evidence="24" id="KW-1185">Reference proteome</keyword>
<dbReference type="Gene3D" id="3.30.200.20">
    <property type="entry name" value="Phosphorylase Kinase, domain 1"/>
    <property type="match status" value="1"/>
</dbReference>
<sequence length="1348" mass="149276">MVSASAYAVLSLAAFVGNAGVAVTGFGMAIVYWLVVQIADVSGHAVDARRAIFIQSLSLLAAQPLLLKNANPRKYATRSLMRLFLPVTIVSTPLGQLAGDYVNVEVIQLVAGILVLGVACFELYRNRALVVTVVRDCVAPTRDDETSIGDYDLLQELGSGSQAVVKLAEHKQSKKRFAMKIIQKTKLGPNISDKQAKIMTADDMARMEAKVMKDLDHPNIIRLVEVIETDARWYFVMELIHGGELFDHLADNGAYEEATARQIMRQLFEAAKTMQAHGIIHRDLKPENIMLAEAATNAGSAPVVKIADFGLAEFINDAGKHSTFVGTPNYSSPEMLDPGSTYKVEYGAACDAWSLGVIAYNLMAGFHPFDDECSDPPLLEQMQKSHFDFKHPIWGNKSEAAKNFIRALLEVDPMKRLDASGALAHEWMTMTLSAPISGLAHTGQYKKRKVDESAPAFFMIGSQRSGSNWLRTMLDEREDLASPHPPHIMRDFMPILDKFGNLDDPEYLRILIDHVCTFVERNQVPWLTIHNTLINFNRAECERFVTEKLDVLRATAKGTTLPKGMHLLAIFDFVYNEFTIANDKRIWMCKSMGMSKYHDMLLQYYGEHRLRYLYLVRDPRDVAMSFMKTPVGDCHYYPILTKWCGLQDAVLPIMDTHSHLMLKVHYEELLSEKEATIKKIYDFIGKRRFGMGQRRGSVLGLEDVSTLIDGAKRGRQAAAAAGLSYQFQNLVRGQSFAAKQHKKWLNGDEPLSENDLLLIESIAHNHMKRLSYETHIVPHKKRPLVFSQEQIEEFGRLNKLAIQNMMATLEVENPGDAARRKHQAEVLSLPAQLIAWKDEHACIDVGDVTDAPYPHEWPKDAHIYGYLTDEEVAAGLTMKEHVTTCSDGSNIRWAALSQKGYYPTDFNRLKKNQDSFDLQANVAGREGKHFAAVFDGHGTTGDVCSNFAKLHILKEFESTMRRSENAASALRDAHEVVNQALHDDKSINDEKSGTTSVCVYLDDTNLCIANVGDSICMVGKIGAKDGRTLEAKVLMKEHTLTDPAERQRIESSGGRVMKESQIDSDAAQTHASPMRKFRKSLSLKEVDDGEQLRVYAAKGKNPGTAFSRSLGDSMAESLGVIAEPDIEHYALRAEDRVVILCSDGISDFIAPDEVMKVCSLYNNPADACRALVGEAYKRWISSEDRTDDITIIIGFRGSKSDPSGDIPVASSSTALTTEGKIWTVGMGFASGFLGGLCGIRGPPIILYFLHAPIKMSKAVQKGNGAVITAANVFVRVLVYAIKSAVDEKHNQFASDDVPLYVVIAIVSIGGVAIGQDIFQMMKDSQATIKTVLCFLLLLCGISLIISGA</sequence>
<dbReference type="GO" id="GO:0046872">
    <property type="term" value="F:metal ion binding"/>
    <property type="evidence" value="ECO:0007669"/>
    <property type="project" value="UniProtKB-KW"/>
</dbReference>
<organism evidence="23 24">
    <name type="scientific">Ostreococcus tauri</name>
    <name type="common">Marine green alga</name>
    <dbReference type="NCBI Taxonomy" id="70448"/>
    <lineage>
        <taxon>Eukaryota</taxon>
        <taxon>Viridiplantae</taxon>
        <taxon>Chlorophyta</taxon>
        <taxon>Mamiellophyceae</taxon>
        <taxon>Mamiellales</taxon>
        <taxon>Bathycoccaceae</taxon>
        <taxon>Ostreococcus</taxon>
    </lineage>
</organism>
<dbReference type="GO" id="GO:0004674">
    <property type="term" value="F:protein serine/threonine kinase activity"/>
    <property type="evidence" value="ECO:0007669"/>
    <property type="project" value="UniProtKB-KW"/>
</dbReference>
<evidence type="ECO:0000256" key="16">
    <source>
        <dbReference type="ARBA" id="ARBA00023136"/>
    </source>
</evidence>
<comment type="similarity">
    <text evidence="18">Belongs to the PP2C family.</text>
</comment>
<dbReference type="Gene3D" id="3.40.50.300">
    <property type="entry name" value="P-loop containing nucleotide triphosphate hydrolases"/>
    <property type="match status" value="1"/>
</dbReference>
<keyword evidence="15 20" id="KW-1133">Transmembrane helix</keyword>
<dbReference type="OrthoDB" id="40902at2759"/>
<name>A0A090M369_OSTTA</name>
<dbReference type="InterPro" id="IPR002781">
    <property type="entry name" value="TM_pro_TauE-like"/>
</dbReference>
<dbReference type="PROSITE" id="PS01032">
    <property type="entry name" value="PPM_1"/>
    <property type="match status" value="1"/>
</dbReference>
<dbReference type="Proteomes" id="UP000009170">
    <property type="component" value="Unassembled WGS sequence"/>
</dbReference>
<comment type="caution">
    <text evidence="23">The sequence shown here is derived from an EMBL/GenBank/DDBJ whole genome shotgun (WGS) entry which is preliminary data.</text>
</comment>
<dbReference type="Pfam" id="PF13469">
    <property type="entry name" value="Sulfotransfer_3"/>
    <property type="match status" value="1"/>
</dbReference>
<keyword evidence="16 20" id="KW-0472">Membrane</keyword>
<feature type="transmembrane region" description="Helical" evidence="20">
    <location>
        <begin position="1297"/>
        <end position="1314"/>
    </location>
</feature>
<reference evidence="23 24" key="2">
    <citation type="journal article" date="2014" name="BMC Genomics">
        <title>An improved genome of the model marine alga Ostreococcus tauri unfolds by assessing Illumina de novo assemblies.</title>
        <authorList>
            <person name="Blanc-Mathieu R."/>
            <person name="Verhelst B."/>
            <person name="Derelle E."/>
            <person name="Rombauts S."/>
            <person name="Bouget F.Y."/>
            <person name="Carre I."/>
            <person name="Chateau A."/>
            <person name="Eyre-Walker A."/>
            <person name="Grimsley N."/>
            <person name="Moreau H."/>
            <person name="Piegu B."/>
            <person name="Rivals E."/>
            <person name="Schackwitz W."/>
            <person name="Van de Peer Y."/>
            <person name="Piganeau G."/>
        </authorList>
    </citation>
    <scope>NUCLEOTIDE SEQUENCE [LARGE SCALE GENOMIC DNA]</scope>
    <source>
        <strain evidence="24">OTTH 0595 / CCAP 157/2 / RCC745</strain>
    </source>
</reference>
<dbReference type="InterPro" id="IPR008271">
    <property type="entry name" value="Ser/Thr_kinase_AS"/>
</dbReference>
<feature type="domain" description="Protein kinase" evidence="21">
    <location>
        <begin position="151"/>
        <end position="428"/>
    </location>
</feature>
<comment type="cofactor">
    <cofactor evidence="2">
        <name>Mg(2+)</name>
        <dbReference type="ChEBI" id="CHEBI:18420"/>
    </cofactor>
</comment>
<dbReference type="FunFam" id="3.30.200.20:FF:000003">
    <property type="entry name" value="Non-specific serine/threonine protein kinase"/>
    <property type="match status" value="1"/>
</dbReference>
<evidence type="ECO:0000256" key="3">
    <source>
        <dbReference type="ARBA" id="ARBA00004141"/>
    </source>
</evidence>
<dbReference type="STRING" id="70448.A0A090M369"/>
<keyword evidence="7 20" id="KW-0812">Transmembrane</keyword>
<dbReference type="EC" id="3.1.3.16" evidence="4"/>
<dbReference type="KEGG" id="ota:OT_ostta07g01910"/>
<feature type="region of interest" description="Disordered" evidence="19">
    <location>
        <begin position="1044"/>
        <end position="1075"/>
    </location>
</feature>
<dbReference type="GeneID" id="9837152"/>
<evidence type="ECO:0000256" key="11">
    <source>
        <dbReference type="ARBA" id="ARBA00022801"/>
    </source>
</evidence>
<dbReference type="GO" id="GO:0005524">
    <property type="term" value="F:ATP binding"/>
    <property type="evidence" value="ECO:0007669"/>
    <property type="project" value="UniProtKB-KW"/>
</dbReference>
<evidence type="ECO:0000259" key="22">
    <source>
        <dbReference type="PROSITE" id="PS51746"/>
    </source>
</evidence>
<dbReference type="FunFam" id="1.10.510.10:FF:000571">
    <property type="entry name" value="Maternal embryonic leucine zipper kinase"/>
    <property type="match status" value="1"/>
</dbReference>
<protein>
    <recommendedName>
        <fullName evidence="4">protein-serine/threonine phosphatase</fullName>
        <ecNumber evidence="4">3.1.3.16</ecNumber>
    </recommendedName>
</protein>
<evidence type="ECO:0000256" key="13">
    <source>
        <dbReference type="ARBA" id="ARBA00022842"/>
    </source>
</evidence>
<dbReference type="InterPro" id="IPR000719">
    <property type="entry name" value="Prot_kinase_dom"/>
</dbReference>
<dbReference type="InterPro" id="IPR001932">
    <property type="entry name" value="PPM-type_phosphatase-like_dom"/>
</dbReference>
<evidence type="ECO:0000259" key="21">
    <source>
        <dbReference type="PROSITE" id="PS50011"/>
    </source>
</evidence>
<dbReference type="SUPFAM" id="SSF56112">
    <property type="entry name" value="Protein kinase-like (PK-like)"/>
    <property type="match status" value="1"/>
</dbReference>
<dbReference type="InParanoid" id="A0A090M369"/>
<dbReference type="InterPro" id="IPR011009">
    <property type="entry name" value="Kinase-like_dom_sf"/>
</dbReference>